<keyword evidence="3" id="KW-1185">Reference proteome</keyword>
<evidence type="ECO:0000313" key="3">
    <source>
        <dbReference type="Proteomes" id="UP000001067"/>
    </source>
</evidence>
<reference evidence="2 3" key="1">
    <citation type="journal article" date="2010" name="Genome Biol.">
        <title>A first genome assembly of the barley fungal pathogen Pyrenophora teres f. teres.</title>
        <authorList>
            <person name="Ellwood S.R."/>
            <person name="Liu Z."/>
            <person name="Syme R.A."/>
            <person name="Lai Z."/>
            <person name="Hane J.K."/>
            <person name="Keiper F."/>
            <person name="Moffat C.S."/>
            <person name="Oliver R.P."/>
            <person name="Friesen T.L."/>
        </authorList>
    </citation>
    <scope>NUCLEOTIDE SEQUENCE [LARGE SCALE GENOMIC DNA]</scope>
    <source>
        <strain evidence="2 3">0-1</strain>
    </source>
</reference>
<organism evidence="3">
    <name type="scientific">Pyrenophora teres f. teres (strain 0-1)</name>
    <name type="common">Barley net blotch fungus</name>
    <name type="synonym">Drechslera teres f. teres</name>
    <dbReference type="NCBI Taxonomy" id="861557"/>
    <lineage>
        <taxon>Eukaryota</taxon>
        <taxon>Fungi</taxon>
        <taxon>Dikarya</taxon>
        <taxon>Ascomycota</taxon>
        <taxon>Pezizomycotina</taxon>
        <taxon>Dothideomycetes</taxon>
        <taxon>Pleosporomycetidae</taxon>
        <taxon>Pleosporales</taxon>
        <taxon>Pleosporineae</taxon>
        <taxon>Pleosporaceae</taxon>
        <taxon>Pyrenophora</taxon>
    </lineage>
</organism>
<feature type="region of interest" description="Disordered" evidence="1">
    <location>
        <begin position="44"/>
        <end position="64"/>
    </location>
</feature>
<dbReference type="HOGENOM" id="CLU_2050854_0_0_1"/>
<protein>
    <submittedName>
        <fullName evidence="2">Uncharacterized protein</fullName>
    </submittedName>
</protein>
<accession>E3S155</accession>
<evidence type="ECO:0000313" key="2">
    <source>
        <dbReference type="EMBL" id="EFQ88294.1"/>
    </source>
</evidence>
<proteinExistence type="predicted"/>
<gene>
    <name evidence="2" type="ORF">PTT_15900</name>
</gene>
<sequence length="120" mass="13525">MQRLLLIDRDERSENNGKTDTVVLGMREAKNQATARRLIAHDFEIAENDLEPPSPEENKPSAENRKMDYEFAAAVSEKIQVQIRPHLNVQVVKSNTRVIKPTGHIQPLRKGDGKNVGCIV</sequence>
<dbReference type="EMBL" id="GL536486">
    <property type="protein sequence ID" value="EFQ88294.1"/>
    <property type="molecule type" value="Genomic_DNA"/>
</dbReference>
<dbReference type="KEGG" id="pte:PTT_15900"/>
<dbReference type="AlphaFoldDB" id="E3S155"/>
<evidence type="ECO:0000256" key="1">
    <source>
        <dbReference type="SAM" id="MobiDB-lite"/>
    </source>
</evidence>
<name>E3S155_PYRTT</name>
<dbReference type="Proteomes" id="UP000001067">
    <property type="component" value="Unassembled WGS sequence"/>
</dbReference>